<proteinExistence type="predicted"/>
<reference evidence="2" key="1">
    <citation type="journal article" date="2019" name="Int. J. Syst. Evol. Microbiol.">
        <title>The Global Catalogue of Microorganisms (GCM) 10K type strain sequencing project: providing services to taxonomists for standard genome sequencing and annotation.</title>
        <authorList>
            <consortium name="The Broad Institute Genomics Platform"/>
            <consortium name="The Broad Institute Genome Sequencing Center for Infectious Disease"/>
            <person name="Wu L."/>
            <person name="Ma J."/>
        </authorList>
    </citation>
    <scope>NUCLEOTIDE SEQUENCE [LARGE SCALE GENOMIC DNA]</scope>
    <source>
        <strain evidence="2">CGMCC 1.12477</strain>
    </source>
</reference>
<evidence type="ECO:0000313" key="2">
    <source>
        <dbReference type="Proteomes" id="UP001597186"/>
    </source>
</evidence>
<name>A0ABW4EFR1_9RHOB</name>
<accession>A0ABW4EFR1</accession>
<organism evidence="1 2">
    <name type="scientific">Lacimonas salitolerans</name>
    <dbReference type="NCBI Taxonomy" id="1323750"/>
    <lineage>
        <taxon>Bacteria</taxon>
        <taxon>Pseudomonadati</taxon>
        <taxon>Pseudomonadota</taxon>
        <taxon>Alphaproteobacteria</taxon>
        <taxon>Rhodobacterales</taxon>
        <taxon>Paracoccaceae</taxon>
        <taxon>Lacimonas</taxon>
    </lineage>
</organism>
<evidence type="ECO:0000313" key="1">
    <source>
        <dbReference type="EMBL" id="MFD1508988.1"/>
    </source>
</evidence>
<gene>
    <name evidence="1" type="ORF">ACFTOW_06200</name>
</gene>
<dbReference type="Proteomes" id="UP001597186">
    <property type="component" value="Unassembled WGS sequence"/>
</dbReference>
<sequence length="202" mass="22711">MALQNRVLPSGDIVAHPARGTLMGNRGILHDAQRRLGTASWRHPHWIYCRLHFKDRHRQVMQPGAYTELFFLDESVALAAGHRPCAECNRPAYTRFRALWEQVHGPTASAADLDRALHRARVTRTRQQMRHESDAATLPAGTFILHEGQPHLVADRQIYHYTPDGYRPEATKPTGPVTVLTPRPTVALLAAGYWPVMHPNAG</sequence>
<comment type="caution">
    <text evidence="1">The sequence shown here is derived from an EMBL/GenBank/DDBJ whole genome shotgun (WGS) entry which is preliminary data.</text>
</comment>
<protein>
    <submittedName>
        <fullName evidence="1">Uncharacterized protein</fullName>
    </submittedName>
</protein>
<dbReference type="RefSeq" id="WP_379914165.1">
    <property type="nucleotide sequence ID" value="NZ_JBHUDD010000043.1"/>
</dbReference>
<keyword evidence="2" id="KW-1185">Reference proteome</keyword>
<dbReference type="EMBL" id="JBHUDD010000043">
    <property type="protein sequence ID" value="MFD1508988.1"/>
    <property type="molecule type" value="Genomic_DNA"/>
</dbReference>